<dbReference type="RefSeq" id="WP_103082956.1">
    <property type="nucleotide sequence ID" value="NZ_CP021850.1"/>
</dbReference>
<dbReference type="GO" id="GO:1990424">
    <property type="term" value="F:protein arginine kinase activity"/>
    <property type="evidence" value="ECO:0007669"/>
    <property type="project" value="UniProtKB-EC"/>
</dbReference>
<dbReference type="AlphaFoldDB" id="A0A2K2F9H0"/>
<evidence type="ECO:0000259" key="8">
    <source>
        <dbReference type="PROSITE" id="PS51510"/>
    </source>
</evidence>
<reference evidence="9 10" key="1">
    <citation type="submission" date="2017-06" db="EMBL/GenBank/DDBJ databases">
        <title>Investigating the central metabolism of Clostridium thermosuccinogenes.</title>
        <authorList>
            <person name="Koendjbiharie J.G."/>
            <person name="van Kranenburg R."/>
        </authorList>
    </citation>
    <scope>NUCLEOTIDE SEQUENCE [LARGE SCALE GENOMIC DNA]</scope>
    <source>
        <strain evidence="9 10">DSM 5806</strain>
    </source>
</reference>
<keyword evidence="5" id="KW-0021">Allosteric enzyme</keyword>
<evidence type="ECO:0000256" key="7">
    <source>
        <dbReference type="RuleBase" id="RU000505"/>
    </source>
</evidence>
<dbReference type="GO" id="GO:0005524">
    <property type="term" value="F:ATP binding"/>
    <property type="evidence" value="ECO:0007669"/>
    <property type="project" value="UniProtKB-UniRule"/>
</dbReference>
<feature type="domain" description="Phosphagen kinase C-terminal" evidence="8">
    <location>
        <begin position="14"/>
        <end position="245"/>
    </location>
</feature>
<dbReference type="GO" id="GO:0004111">
    <property type="term" value="F:creatine kinase activity"/>
    <property type="evidence" value="ECO:0007669"/>
    <property type="project" value="InterPro"/>
</dbReference>
<evidence type="ECO:0000313" key="10">
    <source>
        <dbReference type="Proteomes" id="UP000236151"/>
    </source>
</evidence>
<dbReference type="PROSITE" id="PS51510">
    <property type="entry name" value="PHOSPHAGEN_KINASE_C"/>
    <property type="match status" value="1"/>
</dbReference>
<keyword evidence="2 5" id="KW-0547">Nucleotide-binding</keyword>
<dbReference type="Proteomes" id="UP000236151">
    <property type="component" value="Unassembled WGS sequence"/>
</dbReference>
<keyword evidence="4 5" id="KW-0067">ATP-binding</keyword>
<dbReference type="PROSITE" id="PS00112">
    <property type="entry name" value="PHOSPHAGEN_KINASE"/>
    <property type="match status" value="1"/>
</dbReference>
<comment type="catalytic activity">
    <reaction evidence="5">
        <text>L-arginyl-[protein] + ATP = N(omega)-phospho-L-arginyl-[protein] + ADP + H(+)</text>
        <dbReference type="Rhea" id="RHEA:43384"/>
        <dbReference type="Rhea" id="RHEA-COMP:10532"/>
        <dbReference type="Rhea" id="RHEA-COMP:10533"/>
        <dbReference type="ChEBI" id="CHEBI:15378"/>
        <dbReference type="ChEBI" id="CHEBI:29965"/>
        <dbReference type="ChEBI" id="CHEBI:30616"/>
        <dbReference type="ChEBI" id="CHEBI:83226"/>
        <dbReference type="ChEBI" id="CHEBI:456216"/>
        <dbReference type="EC" id="2.7.14.1"/>
    </reaction>
</comment>
<keyword evidence="3 5" id="KW-0418">Kinase</keyword>
<feature type="binding site" evidence="5 6">
    <location>
        <begin position="167"/>
        <end position="171"/>
    </location>
    <ligand>
        <name>ATP</name>
        <dbReference type="ChEBI" id="CHEBI:30616"/>
    </ligand>
</feature>
<dbReference type="Pfam" id="PF00217">
    <property type="entry name" value="ATP-gua_Ptrans"/>
    <property type="match status" value="1"/>
</dbReference>
<dbReference type="InterPro" id="IPR014746">
    <property type="entry name" value="Gln_synth/guanido_kin_cat_dom"/>
</dbReference>
<dbReference type="HAMAP" id="MF_00602">
    <property type="entry name" value="Prot_Arg_kinase"/>
    <property type="match status" value="1"/>
</dbReference>
<sequence length="345" mass="39120">MAGWYIEKGPESDVAVSSRVRLARNLKNFPFPPRMSREQEEMLIRDIRNAALDKDNNFASNLAFIDITGLSPIDRQALMEKHIISRDMAESQNRCGVLVGNDEKISIMINEEDHLRIQCMFPGMQMDKAWKLCNDMDTYLEGKVEYAYNDDYGYLTCCPTNIGTGMRASVMLHLPALTMTGYIKNVLEACGKISVAVRGLYGENSEASGNMFQISNQISLGQTEGEIINNITGIASQLIEQERLLRKELYNQNPYRFEDRIYRSLGVFSNARIMTSEEAHKLLSDVRLGVNMGIIKDIKIEMLNELMILIQPGNLQKYAARPLNPGERDIIRAEIIRKMFGNSNT</sequence>
<accession>A0A2K2F9H0</accession>
<evidence type="ECO:0000256" key="6">
    <source>
        <dbReference type="PROSITE-ProRule" id="PRU00843"/>
    </source>
</evidence>
<evidence type="ECO:0000256" key="4">
    <source>
        <dbReference type="ARBA" id="ARBA00022840"/>
    </source>
</evidence>
<dbReference type="EMBL" id="NIOJ01000067">
    <property type="protein sequence ID" value="PNT95425.1"/>
    <property type="molecule type" value="Genomic_DNA"/>
</dbReference>
<gene>
    <name evidence="5" type="primary">mcsB</name>
    <name evidence="9" type="ORF">CDQ84_17090</name>
</gene>
<feature type="binding site" evidence="5 6">
    <location>
        <position position="82"/>
    </location>
    <ligand>
        <name>ATP</name>
        <dbReference type="ChEBI" id="CHEBI:30616"/>
    </ligand>
</feature>
<dbReference type="GO" id="GO:0046314">
    <property type="term" value="P:phosphocreatine biosynthetic process"/>
    <property type="evidence" value="ECO:0007669"/>
    <property type="project" value="InterPro"/>
</dbReference>
<comment type="function">
    <text evidence="5">Catalyzes the specific phosphorylation of arginine residues in proteins.</text>
</comment>
<dbReference type="PANTHER" id="PTHR11547">
    <property type="entry name" value="ARGININE OR CREATINE KINASE"/>
    <property type="match status" value="1"/>
</dbReference>
<evidence type="ECO:0000256" key="5">
    <source>
        <dbReference type="HAMAP-Rule" id="MF_00602"/>
    </source>
</evidence>
<evidence type="ECO:0000313" key="9">
    <source>
        <dbReference type="EMBL" id="PNT95425.1"/>
    </source>
</evidence>
<dbReference type="CDD" id="cd07930">
    <property type="entry name" value="bacterial_phosphagen_kinase"/>
    <property type="match status" value="1"/>
</dbReference>
<feature type="binding site" evidence="5 6">
    <location>
        <begin position="17"/>
        <end position="21"/>
    </location>
    <ligand>
        <name>ATP</name>
        <dbReference type="ChEBI" id="CHEBI:30616"/>
    </ligand>
</feature>
<dbReference type="OrthoDB" id="9791353at2"/>
<dbReference type="GO" id="GO:0005615">
    <property type="term" value="C:extracellular space"/>
    <property type="evidence" value="ECO:0007669"/>
    <property type="project" value="TreeGrafter"/>
</dbReference>
<dbReference type="EC" id="2.7.14.1" evidence="5"/>
<evidence type="ECO:0000256" key="1">
    <source>
        <dbReference type="ARBA" id="ARBA00022679"/>
    </source>
</evidence>
<evidence type="ECO:0000256" key="3">
    <source>
        <dbReference type="ARBA" id="ARBA00022777"/>
    </source>
</evidence>
<dbReference type="InterPro" id="IPR022414">
    <property type="entry name" value="ATP-guanido_PTrfase_cat"/>
</dbReference>
<organism evidence="9 10">
    <name type="scientific">Clostridium thermosuccinogenes</name>
    <dbReference type="NCBI Taxonomy" id="84032"/>
    <lineage>
        <taxon>Bacteria</taxon>
        <taxon>Bacillati</taxon>
        <taxon>Bacillota</taxon>
        <taxon>Clostridia</taxon>
        <taxon>Eubacteriales</taxon>
        <taxon>Clostridiaceae</taxon>
        <taxon>Clostridium</taxon>
    </lineage>
</organism>
<name>A0A2K2F9H0_9CLOT</name>
<feature type="binding site" evidence="5 6">
    <location>
        <begin position="198"/>
        <end position="203"/>
    </location>
    <ligand>
        <name>ATP</name>
        <dbReference type="ChEBI" id="CHEBI:30616"/>
    </ligand>
</feature>
<protein>
    <recommendedName>
        <fullName evidence="5">Protein-arginine kinase</fullName>
        <ecNumber evidence="5">2.7.14.1</ecNumber>
    </recommendedName>
</protein>
<dbReference type="InterPro" id="IPR000749">
    <property type="entry name" value="ATP-guanido_PTrfase"/>
</dbReference>
<dbReference type="InterPro" id="IPR022415">
    <property type="entry name" value="ATP-guanido_PTrfase_AS"/>
</dbReference>
<keyword evidence="1 5" id="KW-0808">Transferase</keyword>
<dbReference type="KEGG" id="cthd:CDO33_03415"/>
<dbReference type="PANTHER" id="PTHR11547:SF38">
    <property type="entry name" value="ARGININE KINASE 1-RELATED"/>
    <property type="match status" value="1"/>
</dbReference>
<comment type="activity regulation">
    <text evidence="5">Appears to be allosterically activated by the binding of pArg-containing polypeptides to the pArg-binding pocket localized in the C-terminal domain of McsB.</text>
</comment>
<comment type="caution">
    <text evidence="9">The sequence shown here is derived from an EMBL/GenBank/DDBJ whole genome shotgun (WGS) entry which is preliminary data.</text>
</comment>
<evidence type="ECO:0000256" key="2">
    <source>
        <dbReference type="ARBA" id="ARBA00022741"/>
    </source>
</evidence>
<keyword evidence="10" id="KW-1185">Reference proteome</keyword>
<dbReference type="Gene3D" id="3.30.590.10">
    <property type="entry name" value="Glutamine synthetase/guanido kinase, catalytic domain"/>
    <property type="match status" value="1"/>
</dbReference>
<feature type="binding site" evidence="5 6">
    <location>
        <position position="116"/>
    </location>
    <ligand>
        <name>ATP</name>
        <dbReference type="ChEBI" id="CHEBI:30616"/>
    </ligand>
</feature>
<dbReference type="NCBIfam" id="NF002194">
    <property type="entry name" value="PRK01059.1-4"/>
    <property type="match status" value="1"/>
</dbReference>
<feature type="short sequence motif" description="RDXXRA motif of the pArg binding pocket involved in allosteric regulation" evidence="5">
    <location>
        <begin position="328"/>
        <end position="333"/>
    </location>
</feature>
<proteinExistence type="inferred from homology"/>
<dbReference type="SUPFAM" id="SSF55931">
    <property type="entry name" value="Glutamine synthetase/guanido kinase"/>
    <property type="match status" value="1"/>
</dbReference>
<comment type="similarity">
    <text evidence="5 6 7">Belongs to the ATP:guanido phosphotransferase family.</text>
</comment>
<dbReference type="InterPro" id="IPR023660">
    <property type="entry name" value="Arg_Kinase"/>
</dbReference>